<accession>A0A135LDE7</accession>
<organism evidence="2 3">
    <name type="scientific">Penicillium patulum</name>
    <name type="common">Penicillium griseofulvum</name>
    <dbReference type="NCBI Taxonomy" id="5078"/>
    <lineage>
        <taxon>Eukaryota</taxon>
        <taxon>Fungi</taxon>
        <taxon>Dikarya</taxon>
        <taxon>Ascomycota</taxon>
        <taxon>Pezizomycotina</taxon>
        <taxon>Eurotiomycetes</taxon>
        <taxon>Eurotiomycetidae</taxon>
        <taxon>Eurotiales</taxon>
        <taxon>Aspergillaceae</taxon>
        <taxon>Penicillium</taxon>
    </lineage>
</organism>
<gene>
    <name evidence="2" type="ORF">PGRI_037240</name>
</gene>
<reference evidence="2 3" key="1">
    <citation type="journal article" date="2016" name="BMC Genomics">
        <title>Genome sequencing and secondary metabolism of the postharvest pathogen Penicillium griseofulvum.</title>
        <authorList>
            <person name="Banani H."/>
            <person name="Marcet-Houben M."/>
            <person name="Ballester A.R."/>
            <person name="Abbruscato P."/>
            <person name="Gonzalez-Candelas L."/>
            <person name="Gabaldon T."/>
            <person name="Spadaro D."/>
        </authorList>
    </citation>
    <scope>NUCLEOTIDE SEQUENCE [LARGE SCALE GENOMIC DNA]</scope>
    <source>
        <strain evidence="2 3">PG3</strain>
    </source>
</reference>
<name>A0A135LDE7_PENPA</name>
<evidence type="ECO:0000313" key="3">
    <source>
        <dbReference type="Proteomes" id="UP000070168"/>
    </source>
</evidence>
<protein>
    <submittedName>
        <fullName evidence="2">Uncharacterized protein</fullName>
    </submittedName>
</protein>
<proteinExistence type="predicted"/>
<feature type="chain" id="PRO_5007800445" evidence="1">
    <location>
        <begin position="21"/>
        <end position="257"/>
    </location>
</feature>
<dbReference type="EMBL" id="LHQR01000067">
    <property type="protein sequence ID" value="KXG46978.1"/>
    <property type="molecule type" value="Genomic_DNA"/>
</dbReference>
<dbReference type="OMA" id="DARPSHK"/>
<evidence type="ECO:0000256" key="1">
    <source>
        <dbReference type="SAM" id="SignalP"/>
    </source>
</evidence>
<dbReference type="RefSeq" id="XP_040645514.1">
    <property type="nucleotide sequence ID" value="XM_040791437.1"/>
</dbReference>
<feature type="signal peptide" evidence="1">
    <location>
        <begin position="1"/>
        <end position="20"/>
    </location>
</feature>
<comment type="caution">
    <text evidence="2">The sequence shown here is derived from an EMBL/GenBank/DDBJ whole genome shotgun (WGS) entry which is preliminary data.</text>
</comment>
<sequence>MKFTGLTISLALAALGYSAALPSLGNVGGTVSGIEGAVGGVTGVAAKFVAPVTSTTSGLTGGLTGALKRDGTAALGETVNTIPRLANSAVTLAGTTVGTGESIVSDAAGTAENAIADARPSHKRQLNDLVGIPFGGAVPSIIHEAKAADLTGAVGTAEHVIDGVNPAAKRQLDDLVGSTLGGAIPAIPAIPAIIQGGKPGGLAGVLKRDGTAALGETIETIPNLANSGLAIAGNAVGAGESLVSGASSTAQNAVGHD</sequence>
<keyword evidence="3" id="KW-1185">Reference proteome</keyword>
<dbReference type="AlphaFoldDB" id="A0A135LDE7"/>
<evidence type="ECO:0000313" key="2">
    <source>
        <dbReference type="EMBL" id="KXG46978.1"/>
    </source>
</evidence>
<dbReference type="Proteomes" id="UP000070168">
    <property type="component" value="Unassembled WGS sequence"/>
</dbReference>
<dbReference type="GeneID" id="63706737"/>
<dbReference type="OrthoDB" id="4366662at2759"/>
<keyword evidence="1" id="KW-0732">Signal</keyword>